<dbReference type="EMBL" id="CP002500">
    <property type="protein sequence ID" value="AET39271.1"/>
    <property type="molecule type" value="Genomic_DNA"/>
</dbReference>
<dbReference type="eggNOG" id="KOG1620">
    <property type="taxonomic scope" value="Eukaryota"/>
</dbReference>
<dbReference type="GO" id="GO:0030674">
    <property type="term" value="F:protein-macromolecule adaptor activity"/>
    <property type="evidence" value="ECO:0007669"/>
    <property type="project" value="EnsemblFungi"/>
</dbReference>
<dbReference type="FunCoup" id="G8JTB8">
    <property type="interactions" value="70"/>
</dbReference>
<accession>G8JTB8</accession>
<dbReference type="GO" id="GO:0005737">
    <property type="term" value="C:cytoplasm"/>
    <property type="evidence" value="ECO:0007669"/>
    <property type="project" value="TreeGrafter"/>
</dbReference>
<dbReference type="GO" id="GO:0000823">
    <property type="term" value="F:inositol-1,4,5-trisphosphate 6-kinase activity"/>
    <property type="evidence" value="ECO:0007669"/>
    <property type="project" value="EnsemblFungi"/>
</dbReference>
<dbReference type="GO" id="GO:0000824">
    <property type="term" value="F:inositol-1,4,5,6-tetrakisphosphate 3-kinase activity"/>
    <property type="evidence" value="ECO:0007669"/>
    <property type="project" value="EnsemblFungi"/>
</dbReference>
<dbReference type="HOGENOM" id="CLU_042569_3_0_1"/>
<dbReference type="InterPro" id="IPR038286">
    <property type="entry name" value="IPK_sf"/>
</dbReference>
<dbReference type="SUPFAM" id="SSF56104">
    <property type="entry name" value="SAICAR synthase-like"/>
    <property type="match status" value="1"/>
</dbReference>
<dbReference type="InParanoid" id="G8JTB8"/>
<gene>
    <name evidence="5" type="ordered locus">Ecym_4203</name>
</gene>
<evidence type="ECO:0000256" key="1">
    <source>
        <dbReference type="ARBA" id="ARBA00007374"/>
    </source>
</evidence>
<organism evidence="5 6">
    <name type="scientific">Eremothecium cymbalariae (strain CBS 270.75 / DBVPG 7215 / KCTC 17166 / NRRL Y-17582)</name>
    <name type="common">Yeast</name>
    <dbReference type="NCBI Taxonomy" id="931890"/>
    <lineage>
        <taxon>Eukaryota</taxon>
        <taxon>Fungi</taxon>
        <taxon>Dikarya</taxon>
        <taxon>Ascomycota</taxon>
        <taxon>Saccharomycotina</taxon>
        <taxon>Saccharomycetes</taxon>
        <taxon>Saccharomycetales</taxon>
        <taxon>Saccharomycetaceae</taxon>
        <taxon>Eremothecium</taxon>
    </lineage>
</organism>
<dbReference type="KEGG" id="erc:Ecym_4203"/>
<dbReference type="GO" id="GO:0000827">
    <property type="term" value="F:inositol-1,3,4,5,6-pentakisphosphate kinase activity"/>
    <property type="evidence" value="ECO:0007669"/>
    <property type="project" value="EnsemblFungi"/>
</dbReference>
<dbReference type="GO" id="GO:0016236">
    <property type="term" value="P:macroautophagy"/>
    <property type="evidence" value="ECO:0007669"/>
    <property type="project" value="EnsemblFungi"/>
</dbReference>
<evidence type="ECO:0000256" key="2">
    <source>
        <dbReference type="ARBA" id="ARBA00022679"/>
    </source>
</evidence>
<dbReference type="GO" id="GO:0050821">
    <property type="term" value="P:protein stabilization"/>
    <property type="evidence" value="ECO:0007669"/>
    <property type="project" value="EnsemblFungi"/>
</dbReference>
<dbReference type="Pfam" id="PF03770">
    <property type="entry name" value="IPK"/>
    <property type="match status" value="1"/>
</dbReference>
<comment type="similarity">
    <text evidence="1 4">Belongs to the inositol phosphokinase (IPK) family.</text>
</comment>
<name>G8JTB8_ERECY</name>
<dbReference type="PANTHER" id="PTHR12400:SF103">
    <property type="entry name" value="INOSITOL POLYPHOSPHATE MULTIKINASE"/>
    <property type="match status" value="1"/>
</dbReference>
<dbReference type="GO" id="GO:0005634">
    <property type="term" value="C:nucleus"/>
    <property type="evidence" value="ECO:0007669"/>
    <property type="project" value="EnsemblFungi"/>
</dbReference>
<evidence type="ECO:0000256" key="3">
    <source>
        <dbReference type="ARBA" id="ARBA00022777"/>
    </source>
</evidence>
<dbReference type="InterPro" id="IPR005522">
    <property type="entry name" value="IPK"/>
</dbReference>
<reference evidence="6" key="1">
    <citation type="journal article" date="2012" name="G3 (Bethesda)">
        <title>Pichia sorbitophila, an interspecies yeast hybrid reveals early steps of genome resolution following polyploidization.</title>
        <authorList>
            <person name="Leh Louis V."/>
            <person name="Despons L."/>
            <person name="Friedrich A."/>
            <person name="Martin T."/>
            <person name="Durrens P."/>
            <person name="Casaregola S."/>
            <person name="Neuveglise C."/>
            <person name="Fairhead C."/>
            <person name="Marck C."/>
            <person name="Cruz J.A."/>
            <person name="Straub M.L."/>
            <person name="Kugler V."/>
            <person name="Sacerdot C."/>
            <person name="Uzunov Z."/>
            <person name="Thierry A."/>
            <person name="Weiss S."/>
            <person name="Bleykasten C."/>
            <person name="De Montigny J."/>
            <person name="Jacques N."/>
            <person name="Jung P."/>
            <person name="Lemaire M."/>
            <person name="Mallet S."/>
            <person name="Morel G."/>
            <person name="Richard G.F."/>
            <person name="Sarkar A."/>
            <person name="Savel G."/>
            <person name="Schacherer J."/>
            <person name="Seret M.L."/>
            <person name="Talla E."/>
            <person name="Samson G."/>
            <person name="Jubin C."/>
            <person name="Poulain J."/>
            <person name="Vacherie B."/>
            <person name="Barbe V."/>
            <person name="Pelletier E."/>
            <person name="Sherman D.J."/>
            <person name="Westhof E."/>
            <person name="Weissenbach J."/>
            <person name="Baret P.V."/>
            <person name="Wincker P."/>
            <person name="Gaillardin C."/>
            <person name="Dujon B."/>
            <person name="Souciet J.L."/>
        </authorList>
    </citation>
    <scope>NUCLEOTIDE SEQUENCE [LARGE SCALE GENOMIC DNA]</scope>
    <source>
        <strain evidence="6">CBS 270.75 / DBVPG 7215 / KCTC 17166 / NRRL Y-17582</strain>
    </source>
</reference>
<dbReference type="AlphaFoldDB" id="G8JTB8"/>
<dbReference type="Gene3D" id="3.30.470.160">
    <property type="entry name" value="Inositol polyphosphate kinase"/>
    <property type="match status" value="1"/>
</dbReference>
<sequence>MHSYLVSSQRKPDLDLRKWSRLYFCTVRFCGDISEIGRCQLTNRFTLLPLCTKAAMEHKKLKHQAAGHDGSFTDTEEKLLFKLTIPKEVAFYTDIQSRKDNVDIEYPLECWMPTFVGTLTQGVVSLPNQKDITILKDEDVYSGPLVAHLKSLSIGGEQEYVVLENLIYGFNKPNILDIKLGKRLYDDDASEEKKNRLKLVSDSTTSGSMGLRICGMKIQKNDLITGLDRKHYECEKDDYVYVNKFYGRSRTSEDMIDTFKLYFSHTKLSKDRRAQLVHLFYDRLQFFYNTLLDEEVRMFSSSLLFIYEGDPDRWDQLNDKDTLFRHNFIDSDSDDSDDGSDSNEDEKHVAPLSSMSLIDFAHSKLVKGQGYDENVIEGVENMLSIFDNLCHIYK</sequence>
<dbReference type="GO" id="GO:0000825">
    <property type="term" value="F:inositol-1,3,4,5-tetrakisphosphate 6-kinase activity"/>
    <property type="evidence" value="ECO:0007669"/>
    <property type="project" value="EnsemblFungi"/>
</dbReference>
<dbReference type="RefSeq" id="XP_003646088.1">
    <property type="nucleotide sequence ID" value="XM_003646040.1"/>
</dbReference>
<dbReference type="EC" id="2.7.-.-" evidence="4"/>
<protein>
    <recommendedName>
        <fullName evidence="4">Kinase</fullName>
        <ecNumber evidence="4">2.7.-.-</ecNumber>
    </recommendedName>
</protein>
<keyword evidence="6" id="KW-1185">Reference proteome</keyword>
<dbReference type="OMA" id="FRICGMK"/>
<dbReference type="Proteomes" id="UP000006790">
    <property type="component" value="Chromosome 4"/>
</dbReference>
<dbReference type="GO" id="GO:0008440">
    <property type="term" value="F:inositol-1,4,5-trisphosphate 3-kinase activity"/>
    <property type="evidence" value="ECO:0007669"/>
    <property type="project" value="EnsemblFungi"/>
</dbReference>
<dbReference type="GeneID" id="11469400"/>
<dbReference type="GO" id="GO:0032958">
    <property type="term" value="P:inositol phosphate biosynthetic process"/>
    <property type="evidence" value="ECO:0007669"/>
    <property type="project" value="EnsemblFungi"/>
</dbReference>
<dbReference type="GO" id="GO:0016303">
    <property type="term" value="F:1-phosphatidylinositol-3-kinase activity"/>
    <property type="evidence" value="ECO:0007669"/>
    <property type="project" value="EnsemblFungi"/>
</dbReference>
<dbReference type="OrthoDB" id="338650at2759"/>
<dbReference type="GO" id="GO:0000122">
    <property type="term" value="P:negative regulation of transcription by RNA polymerase II"/>
    <property type="evidence" value="ECO:0007669"/>
    <property type="project" value="EnsemblFungi"/>
</dbReference>
<dbReference type="PANTHER" id="PTHR12400">
    <property type="entry name" value="INOSITOL POLYPHOSPHATE KINASE"/>
    <property type="match status" value="1"/>
</dbReference>
<keyword evidence="2 4" id="KW-0808">Transferase</keyword>
<dbReference type="GO" id="GO:0045944">
    <property type="term" value="P:positive regulation of transcription by RNA polymerase II"/>
    <property type="evidence" value="ECO:0007669"/>
    <property type="project" value="EnsemblFungi"/>
</dbReference>
<keyword evidence="3 4" id="KW-0418">Kinase</keyword>
<proteinExistence type="inferred from homology"/>
<evidence type="ECO:0000313" key="5">
    <source>
        <dbReference type="EMBL" id="AET39271.1"/>
    </source>
</evidence>
<dbReference type="GO" id="GO:0000821">
    <property type="term" value="P:regulation of arginine metabolic process"/>
    <property type="evidence" value="ECO:0007669"/>
    <property type="project" value="EnsemblFungi"/>
</dbReference>
<evidence type="ECO:0000256" key="4">
    <source>
        <dbReference type="RuleBase" id="RU363090"/>
    </source>
</evidence>
<evidence type="ECO:0000313" key="6">
    <source>
        <dbReference type="Proteomes" id="UP000006790"/>
    </source>
</evidence>
<dbReference type="STRING" id="931890.G8JTB8"/>